<evidence type="ECO:0000313" key="2">
    <source>
        <dbReference type="Proteomes" id="UP000805704"/>
    </source>
</evidence>
<comment type="caution">
    <text evidence="1">The sequence shown here is derived from an EMBL/GenBank/DDBJ whole genome shotgun (WGS) entry which is preliminary data.</text>
</comment>
<sequence length="2355" mass="262624">MELWRQCALWLIECRVLPDNHRVTWEGAQVCDLAQALRDGVLLCQLLNNLLPQAVNLREINLRPQMSQFLCLKNIRKFLGVCQDRFHLKKSELFEAFDLFDVRDFAKVIDTLSILSHSSVATQRGLQPFPLEGCAPDDEIYSGLSDQIDDTVDEDDDLYDFVEDEENEGDEIYEDLMRTDEQPEAQQKTGVDKRECCLQEIRQTEEKYSETLESILQHFMKPLEKFLQPEDIESIFINTVDLAQTHRNLLEDVRSSILTFGAKNLYQVFLNYKERLLLYGRYCSQVETATKHLDKLSNMREDIKMKLEECSNRANSGRFSLRDLLMVPMQRVLKYHLLLQELVKHTTDAADKENLRTALDAMRVSVYFTHCLQFMIFKDSLTRLCVCLQDLAQCVNEVKRDNEIIRQITTFQLSIENMTQSLALFGRPKIDGELKICTPEKRSKHDRYAFLFDKAMFVCKKKSGETFELKEIIELQHYQIRDETTGEKDNKKWSHLFLLLDCYGRCGYDLFFKTRELKKKWLEQFEMALSNMCPENSSANNHDFQMHCFEETTCCKACSMLLRGIFFQGYRCTRCKMAAHKECLGRVPACGRNSGFPKMEVCQEYYGLPPPPVGFGQPLQLSKGDIIELTRADADLPWWERPTPDLSGFHWFAGNMDRTAAKNLLMPRSDGTFLVRQKDGGEFAISIKFNMDIRHIKITSAEGLYRINEKKAFKGLIDLIQFYQQNSLKEYFKDVDTTLRTPYKQPEESASPNNVLNTTPGGSVKCFGVARARYDFSARDRSELSLQEGDTIKILSKKAAAGREITMADEEKLPPGWEKRMSRSSGKVYYFNHITNASQWERPIGDGRGEPDKVRCSHLLVKHNQSRRPSSWREQNITRTKDEALELIQKYIEEIKSGEEKFESLASQFSDCSSAKNGGDLGLFGRGQMQKPFEDASFALKVGDMSGPVFTDSGVHIILHKTLALSHPSCGGNVTLDQEPAGHINFTLPDTNTLNPMSHNQSDETLPVSVCTWTLGIPLARTVLLKLESGSRISVNNFCNEGDQILESGGVVLLFGCDRNKATISWTGSRGSSDAIQLSYYVQEDGRNSSEDHTNPHSGRDLVRRSQAGTSFTSTAPVGHEVVRGTEGGKGRLYERLEEWTSGLQSVSSPSSEYRGLLHPTSPLQGLTAAGRADRETHPLPEEEPNNRADTSGVAHLTDGPTSATEGTHPYFQHTLSAETLFHTSNTETNSSNELLQTHMALKHATASSSSTTDVHKYTPTQTSKPPVTTQDHPTVSSSSVPPLTSSPRELSSWTTWENGTTLSQSGEAVSGTPEDKLPPSWRSQRSTGKLDSDLTSGVTSDPLKSQTEPQHGDSSSARTDTYSSTTHDTGLSTAVGPVEAASFQPNSSLTDSFVSDATSQTAAFESSDEFENSFTSSTQGQTNSLQSTESVTQSPTPRTSSPFTQTGKEETQTATQSTQRNVVTTTNTISSSPNISKVDVWTLPASPSTSRAALTLGDVVQNSATTGSTADTESYTHLHDSSPTNSPTPVTHLSSSTSTHSSTPSYTLQPHATFSGSSHFTHTSSPLPSTTTESAAHIPLIDHKTMPIPSQTSTVKSTSSRTRPTRSHLPPLPTSTSAPATHKQSHDYITTTRTTTKSEKEDESWFTSSTTTHAPTAGPPSWPTPHPSKENPPTLTRSVLTSVPTWSSTTSHTPKFYIVPDQPAAIRVESVELLLQIIVEESSSTSGLEEDTTAWSLVEFKTSGALQWLSMTGSTSLLERTGLAQAVREARSFRLSKITNITLGGLQADVCDWLLQCQAGYKCVSQPGTSNYSCSSFCHFDYCHHHGICTHHPGQLPVCRCLVGEDFWYMGQRCDVRMTRARLVGACLAILLIMVTVIGVLAFVAVRRYRAVLIQAKVDQTRSSYRRFNHFDELSGRFWLRSWAGSADSLDNPAFTRSDELLHLRALDRPCCYHDDTLSLASTCPSHGTRINTIYPHRKMEDEIAALVVDNGSGMCKAGFAGDDAPRAVFPSIVGRPRHQGVMVGMGQKDSYVGDEAQSKRGILTLKYPIEHGIVTNWDDMEKIWHHTFYNELRVAPEEHPVLLTEAPLNPKANREKMTQIMFETFNTPAMYVAIQAVLSLYASGRTTGIVMDSGDGVTHTVPIYEGYALPHAILRLDLAGRDLTDYLMKILTERGYSFTTTAEREIVRDIKEKLCYVALDFEQEMGTAASSSSLEKSYELPDGQVITIGNERFRCPEALFQPSFLGMESCGIHETTFNSIMKCDVDIRKDLYANTVLSGGTTMYPGIADRMQKEITALAPTTMKIKIIAPPERKYSVWIGGSILASLSTFQQMWISKQEYDESGPSIVHRKCF</sequence>
<keyword evidence="2" id="KW-1185">Reference proteome</keyword>
<accession>A0ACB7FKR7</accession>
<gene>
    <name evidence="1" type="primary">VAV1</name>
    <name evidence="1" type="ORF">GBF38_003191</name>
</gene>
<dbReference type="Proteomes" id="UP000805704">
    <property type="component" value="Chromosome 1"/>
</dbReference>
<reference evidence="1" key="1">
    <citation type="submission" date="2020-04" db="EMBL/GenBank/DDBJ databases">
        <title>A chromosome-scale assembly and high-density genetic map of the yellow drum (Nibea albiflora) genome.</title>
        <authorList>
            <person name="Xu D."/>
            <person name="Zhang W."/>
            <person name="Chen R."/>
            <person name="Tan P."/>
            <person name="Wang L."/>
            <person name="Song H."/>
            <person name="Tian L."/>
            <person name="Zhu Q."/>
            <person name="Wang B."/>
        </authorList>
    </citation>
    <scope>NUCLEOTIDE SEQUENCE</scope>
    <source>
        <strain evidence="1">ZJHYS-2018</strain>
    </source>
</reference>
<name>A0ACB7FKR7_NIBAL</name>
<dbReference type="EMBL" id="CM024789">
    <property type="protein sequence ID" value="KAG8014625.1"/>
    <property type="molecule type" value="Genomic_DNA"/>
</dbReference>
<evidence type="ECO:0000313" key="1">
    <source>
        <dbReference type="EMBL" id="KAG8014625.1"/>
    </source>
</evidence>
<organism evidence="1 2">
    <name type="scientific">Nibea albiflora</name>
    <name type="common">Yellow drum</name>
    <name type="synonym">Corvina albiflora</name>
    <dbReference type="NCBI Taxonomy" id="240163"/>
    <lineage>
        <taxon>Eukaryota</taxon>
        <taxon>Metazoa</taxon>
        <taxon>Chordata</taxon>
        <taxon>Craniata</taxon>
        <taxon>Vertebrata</taxon>
        <taxon>Euteleostomi</taxon>
        <taxon>Actinopterygii</taxon>
        <taxon>Neopterygii</taxon>
        <taxon>Teleostei</taxon>
        <taxon>Neoteleostei</taxon>
        <taxon>Acanthomorphata</taxon>
        <taxon>Eupercaria</taxon>
        <taxon>Sciaenidae</taxon>
        <taxon>Nibea</taxon>
    </lineage>
</organism>
<proteinExistence type="predicted"/>
<protein>
    <submittedName>
        <fullName evidence="1">Proto-oncogene vav</fullName>
    </submittedName>
</protein>